<comment type="caution">
    <text evidence="3">The sequence shown here is derived from an EMBL/GenBank/DDBJ whole genome shotgun (WGS) entry which is preliminary data.</text>
</comment>
<feature type="compositionally biased region" description="Basic residues" evidence="1">
    <location>
        <begin position="1"/>
        <end position="14"/>
    </location>
</feature>
<feature type="domain" description="YprB ribonuclease H-like" evidence="2">
    <location>
        <begin position="119"/>
        <end position="289"/>
    </location>
</feature>
<dbReference type="PANTHER" id="PTHR38462:SF1">
    <property type="entry name" value="YPRB RIBONUCLEASE H-LIKE DOMAIN-CONTAINING PROTEIN"/>
    <property type="match status" value="1"/>
</dbReference>
<reference evidence="3" key="1">
    <citation type="submission" date="2023-10" db="EMBL/GenBank/DDBJ databases">
        <title>Screening of Alkalihalophilus pseudofirmusBZ-TG-HK211 and Its Alleviation of Salt Stress on Rapeseed Growth.</title>
        <authorList>
            <person name="Zhao B."/>
            <person name="Guo T."/>
        </authorList>
    </citation>
    <scope>NUCLEOTIDE SEQUENCE</scope>
    <source>
        <strain evidence="3">BZ-TG-HK211</strain>
    </source>
</reference>
<dbReference type="AlphaFoldDB" id="A0AAJ2KV59"/>
<dbReference type="InterPro" id="IPR012337">
    <property type="entry name" value="RNaseH-like_sf"/>
</dbReference>
<proteinExistence type="predicted"/>
<dbReference type="Gene3D" id="1.25.40.10">
    <property type="entry name" value="Tetratricopeptide repeat domain"/>
    <property type="match status" value="1"/>
</dbReference>
<protein>
    <submittedName>
        <fullName evidence="3">Ribonuclease H-like domain-containing protein</fullName>
    </submittedName>
</protein>
<dbReference type="InterPro" id="IPR038720">
    <property type="entry name" value="YprB_RNase_H-like_dom"/>
</dbReference>
<dbReference type="SUPFAM" id="SSF48452">
    <property type="entry name" value="TPR-like"/>
    <property type="match status" value="1"/>
</dbReference>
<dbReference type="Proteomes" id="UP001285636">
    <property type="component" value="Unassembled WGS sequence"/>
</dbReference>
<dbReference type="Pfam" id="PF13482">
    <property type="entry name" value="RNase_H_2"/>
    <property type="match status" value="1"/>
</dbReference>
<evidence type="ECO:0000256" key="1">
    <source>
        <dbReference type="SAM" id="MobiDB-lite"/>
    </source>
</evidence>
<dbReference type="RefSeq" id="WP_323465961.1">
    <property type="nucleotide sequence ID" value="NZ_CP144224.1"/>
</dbReference>
<sequence>MALKSKLGRLKKHMKIEPERPSSFEQANQDCNEHPSKTEDMHKEIPFLNKWTDQQTEPKWFEEHYTMVREVRYPIDTKHGHYLFAELSSIIDQWQSYDAAHPLSSHPLSAKGKRMDELLFFDTETTGLSSGAGNRIFLLGFGQVTDKEVIIKQYFLPGPEAEVSFYHHFLTDVSNMKNLVTYNGKAFDWPQVKTRHTFVRDQVPKLPKFGHYDLLHASRRLWKEILPSCKLSVVENEILGFTRVEDTPGYLAPMLYFDFLQEQDPDFVTGIIKHHEWDMLSLITLYIHLSKSLFKAEKKEESLHTIEKHEIARWFDYIGEKEKALELYEDIISSDRPAEKDILFKTMHQAAKLLKQNKDFESAKSYFYRLLEHQAYAIDSAIELSKILEHKDKNINKAFELAENGYEHFHATLHQRTTKENKRLETELLKRIERLQKKLVI</sequence>
<accession>A0AAJ2KV59</accession>
<dbReference type="InterPro" id="IPR011990">
    <property type="entry name" value="TPR-like_helical_dom_sf"/>
</dbReference>
<dbReference type="GO" id="GO:0003676">
    <property type="term" value="F:nucleic acid binding"/>
    <property type="evidence" value="ECO:0007669"/>
    <property type="project" value="InterPro"/>
</dbReference>
<gene>
    <name evidence="3" type="ORF">RYX45_04545</name>
</gene>
<dbReference type="EMBL" id="JAWJAY010000001">
    <property type="protein sequence ID" value="MDV2884438.1"/>
    <property type="molecule type" value="Genomic_DNA"/>
</dbReference>
<feature type="region of interest" description="Disordered" evidence="1">
    <location>
        <begin position="1"/>
        <end position="38"/>
    </location>
</feature>
<evidence type="ECO:0000313" key="4">
    <source>
        <dbReference type="Proteomes" id="UP001285636"/>
    </source>
</evidence>
<evidence type="ECO:0000313" key="3">
    <source>
        <dbReference type="EMBL" id="MDV2884438.1"/>
    </source>
</evidence>
<dbReference type="Gene3D" id="3.30.420.10">
    <property type="entry name" value="Ribonuclease H-like superfamily/Ribonuclease H"/>
    <property type="match status" value="1"/>
</dbReference>
<organism evidence="3 4">
    <name type="scientific">Alkalihalophilus pseudofirmus</name>
    <name type="common">Bacillus pseudofirmus</name>
    <dbReference type="NCBI Taxonomy" id="79885"/>
    <lineage>
        <taxon>Bacteria</taxon>
        <taxon>Bacillati</taxon>
        <taxon>Bacillota</taxon>
        <taxon>Bacilli</taxon>
        <taxon>Bacillales</taxon>
        <taxon>Bacillaceae</taxon>
        <taxon>Alkalihalophilus</taxon>
    </lineage>
</organism>
<dbReference type="PANTHER" id="PTHR38462">
    <property type="entry name" value="EXONUCLEASE-LIKE PROTEIN"/>
    <property type="match status" value="1"/>
</dbReference>
<name>A0AAJ2KV59_ALKPS</name>
<evidence type="ECO:0000259" key="2">
    <source>
        <dbReference type="Pfam" id="PF13482"/>
    </source>
</evidence>
<dbReference type="SUPFAM" id="SSF53098">
    <property type="entry name" value="Ribonuclease H-like"/>
    <property type="match status" value="1"/>
</dbReference>
<dbReference type="InterPro" id="IPR036397">
    <property type="entry name" value="RNaseH_sf"/>
</dbReference>